<dbReference type="OrthoDB" id="5838447at2759"/>
<organism evidence="1 2">
    <name type="scientific">Cercopithifilaria johnstoni</name>
    <dbReference type="NCBI Taxonomy" id="2874296"/>
    <lineage>
        <taxon>Eukaryota</taxon>
        <taxon>Metazoa</taxon>
        <taxon>Ecdysozoa</taxon>
        <taxon>Nematoda</taxon>
        <taxon>Chromadorea</taxon>
        <taxon>Rhabditida</taxon>
        <taxon>Spirurina</taxon>
        <taxon>Spiruromorpha</taxon>
        <taxon>Filarioidea</taxon>
        <taxon>Onchocercidae</taxon>
        <taxon>Cercopithifilaria</taxon>
    </lineage>
</organism>
<name>A0A8J2M4Y3_9BILA</name>
<sequence length="189" mass="22004">MLKKQASNSDLMGNSTKYSDNYRGAITERDDVELKKAKMEEVRQIINALKMNNRVDDLNRDWQERLKNENVKWENDIHSSNKSCNKLTESKSSYKIDKGLRQMERHLFKLTNRLSSIPKMEQKLDEIIGILQRNYCYRSIPATNKSHISKSESIGNTTKTAKNMQNNSPIAKISDYYGVVEITENYYLV</sequence>
<dbReference type="AlphaFoldDB" id="A0A8J2M4Y3"/>
<proteinExistence type="predicted"/>
<evidence type="ECO:0000313" key="1">
    <source>
        <dbReference type="EMBL" id="CAG9535203.1"/>
    </source>
</evidence>
<evidence type="ECO:0000313" key="2">
    <source>
        <dbReference type="Proteomes" id="UP000746747"/>
    </source>
</evidence>
<accession>A0A8J2M4Y3</accession>
<dbReference type="Proteomes" id="UP000746747">
    <property type="component" value="Unassembled WGS sequence"/>
</dbReference>
<keyword evidence="2" id="KW-1185">Reference proteome</keyword>
<reference evidence="1" key="1">
    <citation type="submission" date="2021-09" db="EMBL/GenBank/DDBJ databases">
        <authorList>
            <consortium name="Pathogen Informatics"/>
        </authorList>
    </citation>
    <scope>NUCLEOTIDE SEQUENCE</scope>
</reference>
<protein>
    <submittedName>
        <fullName evidence="1">Uncharacterized protein</fullName>
    </submittedName>
</protein>
<dbReference type="EMBL" id="CAKAEH010001360">
    <property type="protein sequence ID" value="CAG9535203.1"/>
    <property type="molecule type" value="Genomic_DNA"/>
</dbReference>
<gene>
    <name evidence="1" type="ORF">CJOHNSTONI_LOCUS5266</name>
</gene>
<comment type="caution">
    <text evidence="1">The sequence shown here is derived from an EMBL/GenBank/DDBJ whole genome shotgun (WGS) entry which is preliminary data.</text>
</comment>